<keyword evidence="7" id="KW-1185">Reference proteome</keyword>
<dbReference type="InterPro" id="IPR004294">
    <property type="entry name" value="Carotenoid_Oase"/>
</dbReference>
<keyword evidence="3 6" id="KW-0223">Dioxygenase</keyword>
<keyword evidence="3 6" id="KW-0560">Oxidoreductase</keyword>
<dbReference type="GO" id="GO:0016121">
    <property type="term" value="P:carotene catabolic process"/>
    <property type="evidence" value="ECO:0007669"/>
    <property type="project" value="TreeGrafter"/>
</dbReference>
<dbReference type="GO" id="GO:0009570">
    <property type="term" value="C:chloroplast stroma"/>
    <property type="evidence" value="ECO:0007669"/>
    <property type="project" value="TreeGrafter"/>
</dbReference>
<comment type="cofactor">
    <cofactor evidence="5">
        <name>Fe(2+)</name>
        <dbReference type="ChEBI" id="CHEBI:29033"/>
    </cofactor>
    <text evidence="5">Binds 1 Fe(2+) ion per subunit.</text>
</comment>
<reference evidence="6" key="1">
    <citation type="submission" date="2022-11" db="EMBL/GenBank/DDBJ databases">
        <authorList>
            <person name="Hyden B.L."/>
            <person name="Feng K."/>
            <person name="Yates T."/>
            <person name="Jawdy S."/>
            <person name="Smart L.B."/>
            <person name="Muchero W."/>
        </authorList>
    </citation>
    <scope>NUCLEOTIDE SEQUENCE</scope>
    <source>
        <tissue evidence="6">Shoot tip</tissue>
    </source>
</reference>
<dbReference type="Pfam" id="PF03055">
    <property type="entry name" value="RPE65"/>
    <property type="match status" value="1"/>
</dbReference>
<protein>
    <submittedName>
        <fullName evidence="6">BETA-CAROTENE DIOXYGENASE</fullName>
    </submittedName>
</protein>
<comment type="similarity">
    <text evidence="1">Belongs to the carotenoid oxygenase family.</text>
</comment>
<reference evidence="6" key="2">
    <citation type="journal article" date="2023" name="Int. J. Mol. Sci.">
        <title>De Novo Assembly and Annotation of 11 Diverse Shrub Willow (Salix) Genomes Reveals Novel Gene Organization in Sex-Linked Regions.</title>
        <authorList>
            <person name="Hyden B."/>
            <person name="Feng K."/>
            <person name="Yates T.B."/>
            <person name="Jawdy S."/>
            <person name="Cereghino C."/>
            <person name="Smart L.B."/>
            <person name="Muchero W."/>
        </authorList>
    </citation>
    <scope>NUCLEOTIDE SEQUENCE</scope>
    <source>
        <tissue evidence="6">Shoot tip</tissue>
    </source>
</reference>
<dbReference type="EMBL" id="JAPFFM010000014">
    <property type="protein sequence ID" value="KAJ6717117.1"/>
    <property type="molecule type" value="Genomic_DNA"/>
</dbReference>
<dbReference type="PANTHER" id="PTHR10543:SF58">
    <property type="entry name" value="CAROTENOID CLEAVAGE DIOXYGENASE 4, CHLOROPLASTIC-RELATED"/>
    <property type="match status" value="1"/>
</dbReference>
<comment type="caution">
    <text evidence="6">The sequence shown here is derived from an EMBL/GenBank/DDBJ whole genome shotgun (WGS) entry which is preliminary data.</text>
</comment>
<dbReference type="Proteomes" id="UP001151752">
    <property type="component" value="Chromosome 9"/>
</dbReference>
<organism evidence="6 7">
    <name type="scientific">Salix koriyanagi</name>
    <dbReference type="NCBI Taxonomy" id="2511006"/>
    <lineage>
        <taxon>Eukaryota</taxon>
        <taxon>Viridiplantae</taxon>
        <taxon>Streptophyta</taxon>
        <taxon>Embryophyta</taxon>
        <taxon>Tracheophyta</taxon>
        <taxon>Spermatophyta</taxon>
        <taxon>Magnoliopsida</taxon>
        <taxon>eudicotyledons</taxon>
        <taxon>Gunneridae</taxon>
        <taxon>Pentapetalae</taxon>
        <taxon>rosids</taxon>
        <taxon>fabids</taxon>
        <taxon>Malpighiales</taxon>
        <taxon>Salicaceae</taxon>
        <taxon>Saliceae</taxon>
        <taxon>Salix</taxon>
    </lineage>
</organism>
<evidence type="ECO:0000256" key="3">
    <source>
        <dbReference type="ARBA" id="ARBA00022964"/>
    </source>
</evidence>
<evidence type="ECO:0000256" key="5">
    <source>
        <dbReference type="PIRSR" id="PIRSR604294-1"/>
    </source>
</evidence>
<accession>A0A9Q0Z0U5</accession>
<proteinExistence type="inferred from homology"/>
<gene>
    <name evidence="6" type="ORF">OIU74_009602</name>
</gene>
<evidence type="ECO:0000256" key="4">
    <source>
        <dbReference type="ARBA" id="ARBA00023004"/>
    </source>
</evidence>
<evidence type="ECO:0000256" key="2">
    <source>
        <dbReference type="ARBA" id="ARBA00022723"/>
    </source>
</evidence>
<sequence>MNCIINSFSSNLHRLPKPIPKTCPSTFPSNIPQLGARLPYRRQGTRVPVLSSQSDNAGTGSSLEKISLSNPSLLSSRISTFLKHLSTTISKLVDHPPLDPSVDPYQVFTGNFAPVDELEPTNCSVVEGELPGCLNGVYIRNGPNPQQMPNGPLHFFEGDGMLHSLKLSGGQATYCSRYVRTYKYLLEREAGFSIFPNILSGFYCLPDVLSYVMAVGRVLCGHIDLMRGFGLANTSLAFFSNKLLALCESDLPYVISLTQEGDMETLGRWDFDRKLLASMTAHPKVDEDTRETFAFQCNPSFYPHVTYFYFDENGVKQKDVPLLSINQPTPVHDFAITKRFAIFPETQLVVEPANVMLGRGMPVVCEQKKVPRIGILPRYAESGSDMRWFPVQGFNAMHVTNAWENGDDEVVVVAPNVLNIRNVFQEIEKVHFSLEKLTINMRTEKVSRKILSKRSLELGSINPYYIGKKNRYAYLGIAEKVPKMSGLAKIDLEKECEVSRRLYGPGCFGGEPFFVSREANAPKPCEDEDDGFVVSYVHDETSGQSNFIVMDAKSPNLDIVAKVELPRRVPYGFHGLFVRKNSFSDS</sequence>
<evidence type="ECO:0000313" key="6">
    <source>
        <dbReference type="EMBL" id="KAJ6717117.1"/>
    </source>
</evidence>
<feature type="binding site" evidence="5">
    <location>
        <position position="574"/>
    </location>
    <ligand>
        <name>Fe cation</name>
        <dbReference type="ChEBI" id="CHEBI:24875"/>
        <note>catalytic</note>
    </ligand>
</feature>
<keyword evidence="2 5" id="KW-0479">Metal-binding</keyword>
<feature type="binding site" evidence="5">
    <location>
        <position position="282"/>
    </location>
    <ligand>
        <name>Fe cation</name>
        <dbReference type="ChEBI" id="CHEBI:24875"/>
        <note>catalytic</note>
    </ligand>
</feature>
<evidence type="ECO:0000313" key="7">
    <source>
        <dbReference type="Proteomes" id="UP001151752"/>
    </source>
</evidence>
<dbReference type="AlphaFoldDB" id="A0A9Q0Z0U5"/>
<dbReference type="PANTHER" id="PTHR10543">
    <property type="entry name" value="BETA-CAROTENE DIOXYGENASE"/>
    <property type="match status" value="1"/>
</dbReference>
<feature type="binding site" evidence="5">
    <location>
        <position position="398"/>
    </location>
    <ligand>
        <name>Fe cation</name>
        <dbReference type="ChEBI" id="CHEBI:24875"/>
        <note>catalytic</note>
    </ligand>
</feature>
<keyword evidence="4 5" id="KW-0408">Iron</keyword>
<dbReference type="GO" id="GO:0046872">
    <property type="term" value="F:metal ion binding"/>
    <property type="evidence" value="ECO:0007669"/>
    <property type="project" value="UniProtKB-KW"/>
</dbReference>
<feature type="binding site" evidence="5">
    <location>
        <position position="332"/>
    </location>
    <ligand>
        <name>Fe cation</name>
        <dbReference type="ChEBI" id="CHEBI:24875"/>
        <note>catalytic</note>
    </ligand>
</feature>
<name>A0A9Q0Z0U5_9ROSI</name>
<dbReference type="GO" id="GO:0010436">
    <property type="term" value="F:carotenoid dioxygenase activity"/>
    <property type="evidence" value="ECO:0007669"/>
    <property type="project" value="TreeGrafter"/>
</dbReference>
<evidence type="ECO:0000256" key="1">
    <source>
        <dbReference type="ARBA" id="ARBA00006787"/>
    </source>
</evidence>